<keyword evidence="5" id="KW-0961">Cell wall biogenesis/degradation</keyword>
<dbReference type="SUPFAM" id="SSF47090">
    <property type="entry name" value="PGBD-like"/>
    <property type="match status" value="1"/>
</dbReference>
<feature type="chain" id="PRO_5045962198" description="N-acetylmuramoyl-L-alanine amidase" evidence="6">
    <location>
        <begin position="20"/>
        <end position="284"/>
    </location>
</feature>
<dbReference type="PANTHER" id="PTHR30417:SF1">
    <property type="entry name" value="N-ACETYLMURAMOYL-L-ALANINE AMIDASE AMID"/>
    <property type="match status" value="1"/>
</dbReference>
<dbReference type="InterPro" id="IPR002502">
    <property type="entry name" value="Amidase_domain"/>
</dbReference>
<evidence type="ECO:0000313" key="9">
    <source>
        <dbReference type="Proteomes" id="UP001309705"/>
    </source>
</evidence>
<sequence length="284" mass="31384">MIKCIVILMSLLLAGCRSISSLEDWGGYKVDSAHRAQAQEARIRFLVIHYTAENFSSSLGTLTGEQVSAHYLIPAYPPLDRGKPVVWRLVPESQAAWHAGASAWRGFTRLNNASIGIELENPGYRRTLTGVKWTPYPPSQIAVLADIARHIVARYRIAPQNVVAHSDIAPQRKQDPGPLFPWERLAQAGIGAWPDAGRVAFYLAGREPDETVDEARLLDRLARYGYPLADKMTARQKQRVIAAFQMHFRPGDYRGRADAQTEAIAEALLEKYGASPPAMTAAAP</sequence>
<dbReference type="Gene3D" id="1.10.101.10">
    <property type="entry name" value="PGBD-like superfamily/PGBD"/>
    <property type="match status" value="1"/>
</dbReference>
<comment type="caution">
    <text evidence="8">The sequence shown here is derived from an EMBL/GenBank/DDBJ whole genome shotgun (WGS) entry which is preliminary data.</text>
</comment>
<reference evidence="8 9" key="1">
    <citation type="journal article" date="2017" name="Int. J. Syst. Evol. Microbiol.">
        <title>Brenneria populi subsp. brevivirga subsp. nov. isolated from symptomatic bark of Populus x euramericana canker, and description of Brenneria populi subsp. populi subsp. nov.</title>
        <authorList>
            <person name="Zheng M.H."/>
            <person name="Piao C.G."/>
            <person name="Xue H."/>
            <person name="Guo M.W."/>
            <person name="Li Y."/>
        </authorList>
    </citation>
    <scope>NUCLEOTIDE SEQUENCE [LARGE SCALE GENOMIC DNA]</scope>
    <source>
        <strain evidence="8 9">D9-5</strain>
    </source>
</reference>
<dbReference type="PANTHER" id="PTHR30417">
    <property type="entry name" value="N-ACETYLMURAMOYL-L-ALANINE AMIDASE AMID"/>
    <property type="match status" value="1"/>
</dbReference>
<dbReference type="InterPro" id="IPR036505">
    <property type="entry name" value="Amidase/PGRP_sf"/>
</dbReference>
<organism evidence="8 9">
    <name type="scientific">Brenneria populi</name>
    <dbReference type="NCBI Taxonomy" id="1505588"/>
    <lineage>
        <taxon>Bacteria</taxon>
        <taxon>Pseudomonadati</taxon>
        <taxon>Pseudomonadota</taxon>
        <taxon>Gammaproteobacteria</taxon>
        <taxon>Enterobacterales</taxon>
        <taxon>Pectobacteriaceae</taxon>
        <taxon>Brenneria</taxon>
    </lineage>
</organism>
<keyword evidence="6" id="KW-0732">Signal</keyword>
<feature type="domain" description="N-acetylmuramoyl-L-alanine amidase" evidence="7">
    <location>
        <begin position="31"/>
        <end position="177"/>
    </location>
</feature>
<comment type="catalytic activity">
    <reaction evidence="1">
        <text>Hydrolyzes the link between N-acetylmuramoyl residues and L-amino acid residues in certain cell-wall glycopeptides.</text>
        <dbReference type="EC" id="3.5.1.28"/>
    </reaction>
</comment>
<dbReference type="Pfam" id="PF01510">
    <property type="entry name" value="Amidase_2"/>
    <property type="match status" value="1"/>
</dbReference>
<dbReference type="Proteomes" id="UP001309705">
    <property type="component" value="Unassembled WGS sequence"/>
</dbReference>
<dbReference type="EC" id="3.5.1.28" evidence="3"/>
<proteinExistence type="inferred from homology"/>
<dbReference type="InterPro" id="IPR036365">
    <property type="entry name" value="PGBD-like_sf"/>
</dbReference>
<evidence type="ECO:0000256" key="6">
    <source>
        <dbReference type="SAM" id="SignalP"/>
    </source>
</evidence>
<name>A0ABU6JMF3_9GAMM</name>
<dbReference type="GO" id="GO:0008745">
    <property type="term" value="F:N-acetylmuramoyl-L-alanine amidase activity"/>
    <property type="evidence" value="ECO:0007669"/>
    <property type="project" value="UniProtKB-EC"/>
</dbReference>
<dbReference type="Gene3D" id="3.40.80.10">
    <property type="entry name" value="Peptidoglycan recognition protein-like"/>
    <property type="match status" value="1"/>
</dbReference>
<evidence type="ECO:0000259" key="7">
    <source>
        <dbReference type="SMART" id="SM00644"/>
    </source>
</evidence>
<evidence type="ECO:0000256" key="2">
    <source>
        <dbReference type="ARBA" id="ARBA00007553"/>
    </source>
</evidence>
<dbReference type="InterPro" id="IPR036366">
    <property type="entry name" value="PGBDSf"/>
</dbReference>
<dbReference type="PROSITE" id="PS51257">
    <property type="entry name" value="PROKAR_LIPOPROTEIN"/>
    <property type="match status" value="1"/>
</dbReference>
<dbReference type="RefSeq" id="WP_327616972.1">
    <property type="nucleotide sequence ID" value="NZ_JAYWTM010000001.1"/>
</dbReference>
<protein>
    <recommendedName>
        <fullName evidence="3">N-acetylmuramoyl-L-alanine amidase</fullName>
        <ecNumber evidence="3">3.5.1.28</ecNumber>
    </recommendedName>
</protein>
<dbReference type="SMART" id="SM00644">
    <property type="entry name" value="Ami_2"/>
    <property type="match status" value="1"/>
</dbReference>
<evidence type="ECO:0000256" key="1">
    <source>
        <dbReference type="ARBA" id="ARBA00001561"/>
    </source>
</evidence>
<keyword evidence="9" id="KW-1185">Reference proteome</keyword>
<dbReference type="EMBL" id="JAYWTM010000001">
    <property type="protein sequence ID" value="MEC5341849.1"/>
    <property type="molecule type" value="Genomic_DNA"/>
</dbReference>
<keyword evidence="4 8" id="KW-0378">Hydrolase</keyword>
<dbReference type="CDD" id="cd06583">
    <property type="entry name" value="PGRP"/>
    <property type="match status" value="1"/>
</dbReference>
<feature type="signal peptide" evidence="6">
    <location>
        <begin position="1"/>
        <end position="19"/>
    </location>
</feature>
<evidence type="ECO:0000313" key="8">
    <source>
        <dbReference type="EMBL" id="MEC5341849.1"/>
    </source>
</evidence>
<evidence type="ECO:0000256" key="5">
    <source>
        <dbReference type="ARBA" id="ARBA00023316"/>
    </source>
</evidence>
<evidence type="ECO:0000256" key="3">
    <source>
        <dbReference type="ARBA" id="ARBA00011901"/>
    </source>
</evidence>
<accession>A0ABU6JMF3</accession>
<dbReference type="InterPro" id="IPR051206">
    <property type="entry name" value="NAMLAA_amidase_2"/>
</dbReference>
<evidence type="ECO:0000256" key="4">
    <source>
        <dbReference type="ARBA" id="ARBA00022801"/>
    </source>
</evidence>
<gene>
    <name evidence="8" type="ORF">VSX58_04370</name>
</gene>
<dbReference type="SUPFAM" id="SSF55846">
    <property type="entry name" value="N-acetylmuramoyl-L-alanine amidase-like"/>
    <property type="match status" value="1"/>
</dbReference>
<comment type="similarity">
    <text evidence="2">Belongs to the N-acetylmuramoyl-L-alanine amidase 2 family.</text>
</comment>